<evidence type="ECO:0000313" key="4">
    <source>
        <dbReference type="EMBL" id="NMN95466.1"/>
    </source>
</evidence>
<dbReference type="EMBL" id="VCQU01000003">
    <property type="protein sequence ID" value="NMN95466.1"/>
    <property type="molecule type" value="Genomic_DNA"/>
</dbReference>
<dbReference type="PRINTS" id="PR00080">
    <property type="entry name" value="SDRFAMILY"/>
</dbReference>
<dbReference type="RefSeq" id="WP_169586366.1">
    <property type="nucleotide sequence ID" value="NZ_VCQU01000003.1"/>
</dbReference>
<dbReference type="GO" id="GO:0016020">
    <property type="term" value="C:membrane"/>
    <property type="evidence" value="ECO:0007669"/>
    <property type="project" value="TreeGrafter"/>
</dbReference>
<dbReference type="Proteomes" id="UP000535543">
    <property type="component" value="Unassembled WGS sequence"/>
</dbReference>
<dbReference type="PRINTS" id="PR00081">
    <property type="entry name" value="GDHRDH"/>
</dbReference>
<gene>
    <name evidence="4" type="ORF">FGL95_10530</name>
</gene>
<dbReference type="PANTHER" id="PTHR44196:SF1">
    <property type="entry name" value="DEHYDROGENASE_REDUCTASE SDR FAMILY MEMBER 7B"/>
    <property type="match status" value="1"/>
</dbReference>
<evidence type="ECO:0000313" key="5">
    <source>
        <dbReference type="Proteomes" id="UP000535543"/>
    </source>
</evidence>
<comment type="similarity">
    <text evidence="1 3">Belongs to the short-chain dehydrogenases/reductases (SDR) family.</text>
</comment>
<reference evidence="4 5" key="1">
    <citation type="submission" date="2019-05" db="EMBL/GenBank/DDBJ databases">
        <authorList>
            <person name="Lee S.D."/>
        </authorList>
    </citation>
    <scope>NUCLEOTIDE SEQUENCE [LARGE SCALE GENOMIC DNA]</scope>
    <source>
        <strain evidence="4 5">YC2-7</strain>
    </source>
</reference>
<sequence length="228" mass="23120">MALHSQIAGSIAFVSGANRGLGRAFAQALVARGAKVYGGARDPGTIDDAGVIPVQLDITDPKSVAAAVAQCSDTTLLINNAGILRGGGLIGAPNLDGARAEMETNYFGTLEMSRQFAPVLGRNGGGALVNMASVLSWITFPAVGGYAASKSAVWSLTDAIRQELSAQNTLVVGVHAGYIDTDMAANVAEAKVSPEDVVAQVLDAVEAGQEEVLADGLSRAVKAGLGAK</sequence>
<organism evidence="4 5">
    <name type="scientific">Antrihabitans stalactiti</name>
    <dbReference type="NCBI Taxonomy" id="2584121"/>
    <lineage>
        <taxon>Bacteria</taxon>
        <taxon>Bacillati</taxon>
        <taxon>Actinomycetota</taxon>
        <taxon>Actinomycetes</taxon>
        <taxon>Mycobacteriales</taxon>
        <taxon>Nocardiaceae</taxon>
        <taxon>Antrihabitans</taxon>
    </lineage>
</organism>
<dbReference type="InterPro" id="IPR020904">
    <property type="entry name" value="Sc_DH/Rdtase_CS"/>
</dbReference>
<name>A0A848KCN1_9NOCA</name>
<evidence type="ECO:0000256" key="3">
    <source>
        <dbReference type="RuleBase" id="RU000363"/>
    </source>
</evidence>
<dbReference type="PANTHER" id="PTHR44196">
    <property type="entry name" value="DEHYDROGENASE/REDUCTASE SDR FAMILY MEMBER 7B"/>
    <property type="match status" value="1"/>
</dbReference>
<dbReference type="AlphaFoldDB" id="A0A848KCN1"/>
<evidence type="ECO:0000256" key="1">
    <source>
        <dbReference type="ARBA" id="ARBA00006484"/>
    </source>
</evidence>
<dbReference type="SUPFAM" id="SSF51735">
    <property type="entry name" value="NAD(P)-binding Rossmann-fold domains"/>
    <property type="match status" value="1"/>
</dbReference>
<dbReference type="NCBIfam" id="NF006119">
    <property type="entry name" value="PRK08264.1-5"/>
    <property type="match status" value="1"/>
</dbReference>
<keyword evidence="2" id="KW-0560">Oxidoreductase</keyword>
<dbReference type="InterPro" id="IPR036291">
    <property type="entry name" value="NAD(P)-bd_dom_sf"/>
</dbReference>
<dbReference type="PROSITE" id="PS00061">
    <property type="entry name" value="ADH_SHORT"/>
    <property type="match status" value="1"/>
</dbReference>
<proteinExistence type="inferred from homology"/>
<protein>
    <submittedName>
        <fullName evidence="4">SDR family oxidoreductase</fullName>
    </submittedName>
</protein>
<reference evidence="4 5" key="2">
    <citation type="submission" date="2020-06" db="EMBL/GenBank/DDBJ databases">
        <title>Antribacter stalactiti gen. nov., sp. nov., a new member of the family Nacardiaceae isolated from a cave.</title>
        <authorList>
            <person name="Kim I.S."/>
        </authorList>
    </citation>
    <scope>NUCLEOTIDE SEQUENCE [LARGE SCALE GENOMIC DNA]</scope>
    <source>
        <strain evidence="4 5">YC2-7</strain>
    </source>
</reference>
<evidence type="ECO:0000256" key="2">
    <source>
        <dbReference type="ARBA" id="ARBA00023002"/>
    </source>
</evidence>
<comment type="caution">
    <text evidence="4">The sequence shown here is derived from an EMBL/GenBank/DDBJ whole genome shotgun (WGS) entry which is preliminary data.</text>
</comment>
<dbReference type="Pfam" id="PF00106">
    <property type="entry name" value="adh_short"/>
    <property type="match status" value="1"/>
</dbReference>
<dbReference type="Gene3D" id="3.40.50.720">
    <property type="entry name" value="NAD(P)-binding Rossmann-like Domain"/>
    <property type="match status" value="1"/>
</dbReference>
<keyword evidence="5" id="KW-1185">Reference proteome</keyword>
<dbReference type="GO" id="GO:0016491">
    <property type="term" value="F:oxidoreductase activity"/>
    <property type="evidence" value="ECO:0007669"/>
    <property type="project" value="UniProtKB-KW"/>
</dbReference>
<accession>A0A848KCN1</accession>
<dbReference type="InterPro" id="IPR002347">
    <property type="entry name" value="SDR_fam"/>
</dbReference>